<feature type="region of interest" description="Disordered" evidence="1">
    <location>
        <begin position="71"/>
        <end position="94"/>
    </location>
</feature>
<organism evidence="3 4">
    <name type="scientific">Candidatus Protofrankia californiensis</name>
    <dbReference type="NCBI Taxonomy" id="1839754"/>
    <lineage>
        <taxon>Bacteria</taxon>
        <taxon>Bacillati</taxon>
        <taxon>Actinomycetota</taxon>
        <taxon>Actinomycetes</taxon>
        <taxon>Frankiales</taxon>
        <taxon>Frankiaceae</taxon>
        <taxon>Protofrankia</taxon>
    </lineage>
</organism>
<feature type="region of interest" description="Disordered" evidence="1">
    <location>
        <begin position="286"/>
        <end position="397"/>
    </location>
</feature>
<gene>
    <name evidence="3" type="ORF">FDG2_4727</name>
</gene>
<reference evidence="4" key="1">
    <citation type="submission" date="2016-02" db="EMBL/GenBank/DDBJ databases">
        <authorList>
            <person name="Wibberg D."/>
        </authorList>
    </citation>
    <scope>NUCLEOTIDE SEQUENCE [LARGE SCALE GENOMIC DNA]</scope>
</reference>
<dbReference type="EMBL" id="FLUV01001978">
    <property type="protein sequence ID" value="SBW25935.1"/>
    <property type="molecule type" value="Genomic_DNA"/>
</dbReference>
<evidence type="ECO:0000256" key="1">
    <source>
        <dbReference type="SAM" id="MobiDB-lite"/>
    </source>
</evidence>
<proteinExistence type="predicted"/>
<dbReference type="Pfam" id="PF18915">
    <property type="entry name" value="DUF5667"/>
    <property type="match status" value="1"/>
</dbReference>
<dbReference type="AlphaFoldDB" id="A0A1C3P7X3"/>
<feature type="domain" description="DUF5667" evidence="2">
    <location>
        <begin position="153"/>
        <end position="218"/>
    </location>
</feature>
<dbReference type="InterPro" id="IPR043725">
    <property type="entry name" value="DUF5667"/>
</dbReference>
<evidence type="ECO:0000313" key="4">
    <source>
        <dbReference type="Proteomes" id="UP000199013"/>
    </source>
</evidence>
<accession>A0A1C3P7X3</accession>
<feature type="compositionally biased region" description="Low complexity" evidence="1">
    <location>
        <begin position="84"/>
        <end position="94"/>
    </location>
</feature>
<name>A0A1C3P7X3_9ACTN</name>
<evidence type="ECO:0000259" key="2">
    <source>
        <dbReference type="Pfam" id="PF18915"/>
    </source>
</evidence>
<evidence type="ECO:0000313" key="3">
    <source>
        <dbReference type="EMBL" id="SBW25935.1"/>
    </source>
</evidence>
<protein>
    <recommendedName>
        <fullName evidence="2">DUF5667 domain-containing protein</fullName>
    </recommendedName>
</protein>
<keyword evidence="4" id="KW-1185">Reference proteome</keyword>
<feature type="compositionally biased region" description="Polar residues" evidence="1">
    <location>
        <begin position="71"/>
        <end position="83"/>
    </location>
</feature>
<feature type="compositionally biased region" description="Polar residues" evidence="1">
    <location>
        <begin position="388"/>
        <end position="397"/>
    </location>
</feature>
<sequence length="397" mass="41211">MGVLLTGRRAERFDRLINSRPSAARAGDRERQDVVAALRAYEPVSPRPEFRTALRARLLAQGLTAQPPNAEISQVSQVSQAQTPGAGAPNAGALPAKDPAPALLIPGLRSVLSRTATSRTAVSWNIIGSRPGLLGALATSVVVAGIAVGTHRAVPGEPLYGLKLRVEHIQLDLTSSPVEKAKIHFDIARTRLDEINSIMDDGRLPKKTVDVRNLLTAWQHEASVGGNVLVPEARNGSQDAFRTVQDFTDDQSRDLHVLLDSLPDGPLHTMTAKALDYMHGVHDTLSTSDITPPAAQGAPSQADTSRPPRPVPASGLTPPVTVNASPEAGGSPAAVPSPSQTRTAGVAGNPNVPATRSSENPHAPTVAATTSAPKAPDTPPPADADGSVQPTGTGAPA</sequence>
<dbReference type="Proteomes" id="UP000199013">
    <property type="component" value="Unassembled WGS sequence"/>
</dbReference>